<evidence type="ECO:0000256" key="9">
    <source>
        <dbReference type="ARBA" id="ARBA00023004"/>
    </source>
</evidence>
<evidence type="ECO:0000256" key="6">
    <source>
        <dbReference type="ARBA" id="ARBA00022824"/>
    </source>
</evidence>
<keyword evidence="7" id="KW-0492">Microsome</keyword>
<organism evidence="16 17">
    <name type="scientific">Staphylotrichum longicolle</name>
    <dbReference type="NCBI Taxonomy" id="669026"/>
    <lineage>
        <taxon>Eukaryota</taxon>
        <taxon>Fungi</taxon>
        <taxon>Dikarya</taxon>
        <taxon>Ascomycota</taxon>
        <taxon>Pezizomycotina</taxon>
        <taxon>Sordariomycetes</taxon>
        <taxon>Sordariomycetidae</taxon>
        <taxon>Sordariales</taxon>
        <taxon>Chaetomiaceae</taxon>
        <taxon>Staphylotrichum</taxon>
    </lineage>
</organism>
<keyword evidence="13" id="KW-1133">Transmembrane helix</keyword>
<gene>
    <name evidence="16" type="ORF">NEMBOFW57_008423</name>
</gene>
<keyword evidence="8" id="KW-0249">Electron transport</keyword>
<dbReference type="PANTHER" id="PTHR19359:SF150">
    <property type="entry name" value="CYTOCHROME B5"/>
    <property type="match status" value="1"/>
</dbReference>
<dbReference type="SMART" id="SM01117">
    <property type="entry name" value="Cyt-b5"/>
    <property type="match status" value="1"/>
</dbReference>
<dbReference type="InterPro" id="IPR018506">
    <property type="entry name" value="Cyt_B5_heme-BS"/>
</dbReference>
<keyword evidence="4 13" id="KW-0812">Transmembrane</keyword>
<dbReference type="GO" id="GO:0046872">
    <property type="term" value="F:metal ion binding"/>
    <property type="evidence" value="ECO:0007669"/>
    <property type="project" value="UniProtKB-UniRule"/>
</dbReference>
<evidence type="ECO:0000256" key="5">
    <source>
        <dbReference type="ARBA" id="ARBA00022723"/>
    </source>
</evidence>
<dbReference type="GO" id="GO:0005789">
    <property type="term" value="C:endoplasmic reticulum membrane"/>
    <property type="evidence" value="ECO:0007669"/>
    <property type="project" value="UniProtKB-SubCell"/>
</dbReference>
<feature type="domain" description="Cytochrome b5 heme-binding" evidence="15">
    <location>
        <begin position="3"/>
        <end position="79"/>
    </location>
</feature>
<dbReference type="InterPro" id="IPR050668">
    <property type="entry name" value="Cytochrome_b5"/>
</dbReference>
<dbReference type="EMBL" id="JAHCVI010000004">
    <property type="protein sequence ID" value="KAG7286120.1"/>
    <property type="molecule type" value="Genomic_DNA"/>
</dbReference>
<keyword evidence="5 13" id="KW-0479">Metal-binding</keyword>
<keyword evidence="3 13" id="KW-0349">Heme</keyword>
<feature type="region of interest" description="Disordered" evidence="14">
    <location>
        <begin position="73"/>
        <end position="99"/>
    </location>
</feature>
<evidence type="ECO:0000256" key="7">
    <source>
        <dbReference type="ARBA" id="ARBA00022848"/>
    </source>
</evidence>
<dbReference type="InterPro" id="IPR036400">
    <property type="entry name" value="Cyt_B5-like_heme/steroid_sf"/>
</dbReference>
<keyword evidence="6" id="KW-0256">Endoplasmic reticulum</keyword>
<evidence type="ECO:0000256" key="2">
    <source>
        <dbReference type="ARBA" id="ARBA00022448"/>
    </source>
</evidence>
<evidence type="ECO:0000259" key="15">
    <source>
        <dbReference type="PROSITE" id="PS50255"/>
    </source>
</evidence>
<protein>
    <recommendedName>
        <fullName evidence="15">Cytochrome b5 heme-binding domain-containing protein</fullName>
    </recommendedName>
</protein>
<evidence type="ECO:0000256" key="13">
    <source>
        <dbReference type="RuleBase" id="RU362121"/>
    </source>
</evidence>
<dbReference type="Proteomes" id="UP001197093">
    <property type="component" value="Unassembled WGS sequence"/>
</dbReference>
<dbReference type="AlphaFoldDB" id="A0AAD4ERP1"/>
<dbReference type="InterPro" id="IPR001199">
    <property type="entry name" value="Cyt_B5-like_heme/steroid-bd"/>
</dbReference>
<keyword evidence="17" id="KW-1185">Reference proteome</keyword>
<comment type="caution">
    <text evidence="16">The sequence shown here is derived from an EMBL/GenBank/DDBJ whole genome shotgun (WGS) entry which is preliminary data.</text>
</comment>
<evidence type="ECO:0000256" key="1">
    <source>
        <dbReference type="ARBA" id="ARBA00004131"/>
    </source>
</evidence>
<feature type="transmembrane region" description="Helical" evidence="13">
    <location>
        <begin position="108"/>
        <end position="128"/>
    </location>
</feature>
<evidence type="ECO:0000256" key="12">
    <source>
        <dbReference type="ARBA" id="ARBA00038168"/>
    </source>
</evidence>
<evidence type="ECO:0000256" key="8">
    <source>
        <dbReference type="ARBA" id="ARBA00022982"/>
    </source>
</evidence>
<dbReference type="FunFam" id="3.10.120.10:FF:000002">
    <property type="entry name" value="Cytochrome b5 type B"/>
    <property type="match status" value="1"/>
</dbReference>
<dbReference type="Gene3D" id="3.10.120.10">
    <property type="entry name" value="Cytochrome b5-like heme/steroid binding domain"/>
    <property type="match status" value="1"/>
</dbReference>
<keyword evidence="10 13" id="KW-0472">Membrane</keyword>
<evidence type="ECO:0000256" key="10">
    <source>
        <dbReference type="ARBA" id="ARBA00023136"/>
    </source>
</evidence>
<keyword evidence="9 13" id="KW-0408">Iron</keyword>
<evidence type="ECO:0000313" key="17">
    <source>
        <dbReference type="Proteomes" id="UP001197093"/>
    </source>
</evidence>
<keyword evidence="2" id="KW-0813">Transport</keyword>
<sequence length="137" mass="14671">MASQQLTYQDVAEHNTKKDLYVVIHDQIYDCTKFVDEHPGGEEVLLDVGGQDATEAFEDVGHSDEARETLEQLKVGTLKRNPGDPKPKTPLPGAVSPAANNESAGLGVGLYAILLIGGLIGYGAYTYLQQQQAAQSA</sequence>
<dbReference type="PROSITE" id="PS00191">
    <property type="entry name" value="CYTOCHROME_B5_1"/>
    <property type="match status" value="1"/>
</dbReference>
<evidence type="ECO:0000256" key="4">
    <source>
        <dbReference type="ARBA" id="ARBA00022692"/>
    </source>
</evidence>
<evidence type="ECO:0000256" key="14">
    <source>
        <dbReference type="SAM" id="MobiDB-lite"/>
    </source>
</evidence>
<dbReference type="PANTHER" id="PTHR19359">
    <property type="entry name" value="CYTOCHROME B5"/>
    <property type="match status" value="1"/>
</dbReference>
<comment type="similarity">
    <text evidence="12 13">Belongs to the cytochrome b5 family.</text>
</comment>
<evidence type="ECO:0000313" key="16">
    <source>
        <dbReference type="EMBL" id="KAG7286120.1"/>
    </source>
</evidence>
<dbReference type="Pfam" id="PF00173">
    <property type="entry name" value="Cyt-b5"/>
    <property type="match status" value="1"/>
</dbReference>
<proteinExistence type="inferred from homology"/>
<dbReference type="GO" id="GO:0016126">
    <property type="term" value="P:sterol biosynthetic process"/>
    <property type="evidence" value="ECO:0007669"/>
    <property type="project" value="TreeGrafter"/>
</dbReference>
<dbReference type="PRINTS" id="PR00363">
    <property type="entry name" value="CYTOCHROMEB5"/>
</dbReference>
<comment type="subcellular location">
    <subcellularLocation>
        <location evidence="1">Endoplasmic reticulum membrane</location>
        <topology evidence="1">Single-pass membrane protein</topology>
        <orientation evidence="1">Cytoplasmic side</orientation>
    </subcellularLocation>
    <subcellularLocation>
        <location evidence="11">Microsome membrane</location>
        <topology evidence="11">Single-pass membrane protein</topology>
        <orientation evidence="11">Cytoplasmic side</orientation>
    </subcellularLocation>
</comment>
<dbReference type="PROSITE" id="PS50255">
    <property type="entry name" value="CYTOCHROME_B5_2"/>
    <property type="match status" value="1"/>
</dbReference>
<dbReference type="SUPFAM" id="SSF55856">
    <property type="entry name" value="Cytochrome b5-like heme/steroid binding domain"/>
    <property type="match status" value="1"/>
</dbReference>
<dbReference type="GO" id="GO:0020037">
    <property type="term" value="F:heme binding"/>
    <property type="evidence" value="ECO:0007669"/>
    <property type="project" value="UniProtKB-UniRule"/>
</dbReference>
<evidence type="ECO:0000256" key="3">
    <source>
        <dbReference type="ARBA" id="ARBA00022617"/>
    </source>
</evidence>
<evidence type="ECO:0000256" key="11">
    <source>
        <dbReference type="ARBA" id="ARBA00037877"/>
    </source>
</evidence>
<reference evidence="16" key="1">
    <citation type="submission" date="2023-02" db="EMBL/GenBank/DDBJ databases">
        <authorList>
            <person name="Palmer J.M."/>
        </authorList>
    </citation>
    <scope>NUCLEOTIDE SEQUENCE</scope>
    <source>
        <strain evidence="16">FW57</strain>
    </source>
</reference>
<name>A0AAD4ERP1_9PEZI</name>
<accession>A0AAD4ERP1</accession>